<evidence type="ECO:0000256" key="10">
    <source>
        <dbReference type="HAMAP-Rule" id="MF_00164"/>
    </source>
</evidence>
<dbReference type="InterPro" id="IPR047084">
    <property type="entry name" value="GFAT_N"/>
</dbReference>
<dbReference type="EMBL" id="CACRTV010000019">
    <property type="protein sequence ID" value="VYT77288.1"/>
    <property type="molecule type" value="Genomic_DNA"/>
</dbReference>
<dbReference type="SUPFAM" id="SSF53697">
    <property type="entry name" value="SIS domain"/>
    <property type="match status" value="1"/>
</dbReference>
<keyword evidence="6 10" id="KW-0032">Aminotransferase</keyword>
<feature type="region of interest" description="Disordered" evidence="11">
    <location>
        <begin position="85"/>
        <end position="106"/>
    </location>
</feature>
<dbReference type="SUPFAM" id="SSF56235">
    <property type="entry name" value="N-terminal nucleophile aminohydrolases (Ntn hydrolases)"/>
    <property type="match status" value="1"/>
</dbReference>
<feature type="domain" description="Glutamine amidotransferase type-2" evidence="12">
    <location>
        <begin position="16"/>
        <end position="231"/>
    </location>
</feature>
<evidence type="ECO:0000256" key="6">
    <source>
        <dbReference type="ARBA" id="ARBA00022576"/>
    </source>
</evidence>
<dbReference type="InterPro" id="IPR017932">
    <property type="entry name" value="GATase_2_dom"/>
</dbReference>
<evidence type="ECO:0000259" key="12">
    <source>
        <dbReference type="PROSITE" id="PS51278"/>
    </source>
</evidence>
<dbReference type="PROSITE" id="PS51464">
    <property type="entry name" value="SIS"/>
    <property type="match status" value="2"/>
</dbReference>
<dbReference type="GO" id="GO:0006002">
    <property type="term" value="P:fructose 6-phosphate metabolic process"/>
    <property type="evidence" value="ECO:0007669"/>
    <property type="project" value="TreeGrafter"/>
</dbReference>
<dbReference type="GO" id="GO:0006487">
    <property type="term" value="P:protein N-linked glycosylation"/>
    <property type="evidence" value="ECO:0007669"/>
    <property type="project" value="TreeGrafter"/>
</dbReference>
<dbReference type="InterPro" id="IPR035490">
    <property type="entry name" value="GlmS/FrlB_SIS"/>
</dbReference>
<feature type="active site" description="Nucleophile; for GATase activity" evidence="10">
    <location>
        <position position="16"/>
    </location>
</feature>
<protein>
    <recommendedName>
        <fullName evidence="4 10">Glutamine--fructose-6-phosphate aminotransferase [isomerizing]</fullName>
        <ecNumber evidence="3 10">2.6.1.16</ecNumber>
    </recommendedName>
    <alternativeName>
        <fullName evidence="10">D-fructose-6-phosphate amidotransferase</fullName>
    </alternativeName>
    <alternativeName>
        <fullName evidence="10">GFAT</fullName>
    </alternativeName>
    <alternativeName>
        <fullName evidence="10">Glucosamine-6-phosphate synthase</fullName>
    </alternativeName>
    <alternativeName>
        <fullName evidence="10">Hexosephosphate aminotransferase</fullName>
    </alternativeName>
    <alternativeName>
        <fullName evidence="10">L-glutamine--D-fructose-6-phosphate amidotransferase</fullName>
    </alternativeName>
</protein>
<dbReference type="PANTHER" id="PTHR10937:SF0">
    <property type="entry name" value="GLUTAMINE--FRUCTOSE-6-PHOSPHATE TRANSAMINASE (ISOMERIZING)"/>
    <property type="match status" value="1"/>
</dbReference>
<dbReference type="GO" id="GO:0006047">
    <property type="term" value="P:UDP-N-acetylglucosamine metabolic process"/>
    <property type="evidence" value="ECO:0007669"/>
    <property type="project" value="TreeGrafter"/>
</dbReference>
<dbReference type="CDD" id="cd05009">
    <property type="entry name" value="SIS_GlmS_GlmD_2"/>
    <property type="match status" value="1"/>
</dbReference>
<feature type="domain" description="SIS" evidence="13">
    <location>
        <begin position="471"/>
        <end position="612"/>
    </location>
</feature>
<dbReference type="FunFam" id="3.60.20.10:FF:000006">
    <property type="entry name" value="Glutamine--fructose-6-phosphate aminotransferase [isomerizing]"/>
    <property type="match status" value="1"/>
</dbReference>
<dbReference type="InterPro" id="IPR046348">
    <property type="entry name" value="SIS_dom_sf"/>
</dbReference>
<comment type="catalytic activity">
    <reaction evidence="1 10">
        <text>D-fructose 6-phosphate + L-glutamine = D-glucosamine 6-phosphate + L-glutamate</text>
        <dbReference type="Rhea" id="RHEA:13237"/>
        <dbReference type="ChEBI" id="CHEBI:29985"/>
        <dbReference type="ChEBI" id="CHEBI:58359"/>
        <dbReference type="ChEBI" id="CHEBI:58725"/>
        <dbReference type="ChEBI" id="CHEBI:61527"/>
        <dbReference type="EC" id="2.6.1.16"/>
    </reaction>
</comment>
<organism evidence="14">
    <name type="scientific">Clostridium paraputrificum</name>
    <dbReference type="NCBI Taxonomy" id="29363"/>
    <lineage>
        <taxon>Bacteria</taxon>
        <taxon>Bacillati</taxon>
        <taxon>Bacillota</taxon>
        <taxon>Clostridia</taxon>
        <taxon>Eubacteriales</taxon>
        <taxon>Clostridiaceae</taxon>
        <taxon>Clostridium</taxon>
    </lineage>
</organism>
<dbReference type="InterPro" id="IPR029055">
    <property type="entry name" value="Ntn_hydrolases_N"/>
</dbReference>
<evidence type="ECO:0000256" key="11">
    <source>
        <dbReference type="SAM" id="MobiDB-lite"/>
    </source>
</evidence>
<dbReference type="CDD" id="cd00714">
    <property type="entry name" value="GFAT"/>
    <property type="match status" value="1"/>
</dbReference>
<dbReference type="HAMAP" id="MF_00164">
    <property type="entry name" value="GlmS"/>
    <property type="match status" value="1"/>
</dbReference>
<dbReference type="Pfam" id="PF01380">
    <property type="entry name" value="SIS"/>
    <property type="match status" value="2"/>
</dbReference>
<dbReference type="AlphaFoldDB" id="A0A6N2ZH28"/>
<dbReference type="PANTHER" id="PTHR10937">
    <property type="entry name" value="GLUCOSAMINE--FRUCTOSE-6-PHOSPHATE AMINOTRANSFERASE, ISOMERIZING"/>
    <property type="match status" value="1"/>
</dbReference>
<evidence type="ECO:0000259" key="13">
    <source>
        <dbReference type="PROSITE" id="PS51464"/>
    </source>
</evidence>
<dbReference type="CDD" id="cd05008">
    <property type="entry name" value="SIS_GlmS_GlmD_1"/>
    <property type="match status" value="1"/>
</dbReference>
<proteinExistence type="inferred from homology"/>
<evidence type="ECO:0000256" key="8">
    <source>
        <dbReference type="ARBA" id="ARBA00022737"/>
    </source>
</evidence>
<dbReference type="InterPro" id="IPR001347">
    <property type="entry name" value="SIS_dom"/>
</dbReference>
<comment type="subunit">
    <text evidence="10">Homodimer.</text>
</comment>
<keyword evidence="5 10" id="KW-0963">Cytoplasm</keyword>
<gene>
    <name evidence="14" type="primary">glmS_1</name>
    <name evidence="10" type="synonym">glmS</name>
    <name evidence="14" type="ORF">CPLFYP93_00559</name>
</gene>
<evidence type="ECO:0000256" key="5">
    <source>
        <dbReference type="ARBA" id="ARBA00022490"/>
    </source>
</evidence>
<evidence type="ECO:0000256" key="3">
    <source>
        <dbReference type="ARBA" id="ARBA00012916"/>
    </source>
</evidence>
<dbReference type="GO" id="GO:0004360">
    <property type="term" value="F:glutamine-fructose-6-phosphate transaminase (isomerizing) activity"/>
    <property type="evidence" value="ECO:0007669"/>
    <property type="project" value="UniProtKB-UniRule"/>
</dbReference>
<evidence type="ECO:0000256" key="4">
    <source>
        <dbReference type="ARBA" id="ARBA00016090"/>
    </source>
</evidence>
<keyword evidence="8" id="KW-0677">Repeat</keyword>
<sequence>MTIKYRIQKEGRKNMCGIVGYVGNKGAKSFLIDGLSKLEYRGYDSAGIAVLDGTSISLVKQKGRLSNLEEALEIQSSEGTIGIGHTRWATHGEPSDRNSHPHKSSKGDIAVVHNGIIENYLELRKWLISEGYEFFSETDTEVVPNLIHYYYEGNLFEAVVKATKKLEGSYALGVVCGDEQDKLIAVRKDSPLIVGLGNGENFIASDIPAVIKYTRDVYLLDDNEFVVMDRNGVSILSANGDRIDKNIYKVTWSEDAAEKGGYDSFMLKEIHEQPKAIKDTISSRVSMENGVFFDDFKLSKQDLDNVDRVFIVACGTAYHAGLMGKTLIERMAKIPVEVDIASEFRYRNPLVTEKSLVIIVSQSGETADTLAALRDCNRIGARTLAITNVVGSTISREANDVIYTMAGPEIAVASTKAYTTQVVVMHLLALYFGKIKGTLEETKEKEIVRALLILPDRIEKLLEEKENIEDIARLLAKEEDLFFLGRGMDYALALEGSLKLKEISYIHSEAYAGGELKHGTIALIEPGTKVIGLFTQGDLKDKMVSNMVEVKARGANIIGLGYRGEELDKSVFDYEIRIPKISDIVAPVLAVVALQLLAYYTAKEKGCDIDKPRNLAKSVTVE</sequence>
<evidence type="ECO:0000313" key="14">
    <source>
        <dbReference type="EMBL" id="VYT77288.1"/>
    </source>
</evidence>
<dbReference type="NCBIfam" id="NF001484">
    <property type="entry name" value="PRK00331.1"/>
    <property type="match status" value="1"/>
</dbReference>
<dbReference type="GO" id="GO:0097367">
    <property type="term" value="F:carbohydrate derivative binding"/>
    <property type="evidence" value="ECO:0007669"/>
    <property type="project" value="InterPro"/>
</dbReference>
<dbReference type="Gene3D" id="3.60.20.10">
    <property type="entry name" value="Glutamine Phosphoribosylpyrophosphate, subunit 1, domain 1"/>
    <property type="match status" value="1"/>
</dbReference>
<dbReference type="EC" id="2.6.1.16" evidence="3 10"/>
<keyword evidence="7 10" id="KW-0808">Transferase</keyword>
<feature type="initiator methionine" description="Removed" evidence="10">
    <location>
        <position position="15"/>
    </location>
</feature>
<dbReference type="NCBIfam" id="TIGR01135">
    <property type="entry name" value="glmS"/>
    <property type="match status" value="1"/>
</dbReference>
<comment type="subcellular location">
    <subcellularLocation>
        <location evidence="2 10">Cytoplasm</location>
    </subcellularLocation>
</comment>
<evidence type="ECO:0000256" key="9">
    <source>
        <dbReference type="ARBA" id="ARBA00022962"/>
    </source>
</evidence>
<dbReference type="Gene3D" id="3.40.50.10490">
    <property type="entry name" value="Glucose-6-phosphate isomerase like protein, domain 1"/>
    <property type="match status" value="2"/>
</dbReference>
<evidence type="ECO:0000256" key="1">
    <source>
        <dbReference type="ARBA" id="ARBA00001031"/>
    </source>
</evidence>
<comment type="function">
    <text evidence="10">Catalyzes the first step in hexosamine metabolism, converting fructose-6P into glucosamine-6P using glutamine as a nitrogen source.</text>
</comment>
<evidence type="ECO:0000256" key="7">
    <source>
        <dbReference type="ARBA" id="ARBA00022679"/>
    </source>
</evidence>
<accession>A0A6N2ZH28</accession>
<name>A0A6N2ZH28_9CLOT</name>
<dbReference type="PROSITE" id="PS51278">
    <property type="entry name" value="GATASE_TYPE_2"/>
    <property type="match status" value="1"/>
</dbReference>
<feature type="active site" description="For Fru-6P isomerization activity" evidence="10">
    <location>
        <position position="617"/>
    </location>
</feature>
<dbReference type="InterPro" id="IPR035466">
    <property type="entry name" value="GlmS/AgaS_SIS"/>
</dbReference>
<dbReference type="Pfam" id="PF13522">
    <property type="entry name" value="GATase_6"/>
    <property type="match status" value="1"/>
</dbReference>
<reference evidence="14" key="1">
    <citation type="submission" date="2019-11" db="EMBL/GenBank/DDBJ databases">
        <authorList>
            <person name="Feng L."/>
        </authorList>
    </citation>
    <scope>NUCLEOTIDE SEQUENCE</scope>
    <source>
        <strain evidence="14">CParaputrificumLFYP93</strain>
    </source>
</reference>
<dbReference type="GO" id="GO:0005829">
    <property type="term" value="C:cytosol"/>
    <property type="evidence" value="ECO:0007669"/>
    <property type="project" value="TreeGrafter"/>
</dbReference>
<feature type="domain" description="SIS" evidence="13">
    <location>
        <begin position="299"/>
        <end position="438"/>
    </location>
</feature>
<dbReference type="FunFam" id="3.40.50.10490:FF:000001">
    <property type="entry name" value="Glutamine--fructose-6-phosphate aminotransferase [isomerizing]"/>
    <property type="match status" value="1"/>
</dbReference>
<keyword evidence="9" id="KW-0315">Glutamine amidotransferase</keyword>
<dbReference type="InterPro" id="IPR005855">
    <property type="entry name" value="GFAT"/>
</dbReference>
<dbReference type="GO" id="GO:0005975">
    <property type="term" value="P:carbohydrate metabolic process"/>
    <property type="evidence" value="ECO:0007669"/>
    <property type="project" value="UniProtKB-UniRule"/>
</dbReference>
<evidence type="ECO:0000256" key="2">
    <source>
        <dbReference type="ARBA" id="ARBA00004496"/>
    </source>
</evidence>